<dbReference type="RefSeq" id="WP_167969222.1">
    <property type="nucleotide sequence ID" value="NZ_VSRL01000001.1"/>
</dbReference>
<reference evidence="1 2" key="1">
    <citation type="submission" date="2019-08" db="EMBL/GenBank/DDBJ databases">
        <title>Lentzea from Indian Himalayas.</title>
        <authorList>
            <person name="Mandal S."/>
            <person name="Mallick Gupta A."/>
            <person name="Maiti P.K."/>
            <person name="Sarkar J."/>
            <person name="Mandal S."/>
        </authorList>
    </citation>
    <scope>NUCLEOTIDE SEQUENCE [LARGE SCALE GENOMIC DNA]</scope>
    <source>
        <strain evidence="1 2">PSKA42</strain>
    </source>
</reference>
<dbReference type="EMBL" id="VSRL01000001">
    <property type="protein sequence ID" value="NKE55381.1"/>
    <property type="molecule type" value="Genomic_DNA"/>
</dbReference>
<proteinExistence type="predicted"/>
<gene>
    <name evidence="1" type="ORF">FXN61_00470</name>
</gene>
<comment type="caution">
    <text evidence="1">The sequence shown here is derived from an EMBL/GenBank/DDBJ whole genome shotgun (WGS) entry which is preliminary data.</text>
</comment>
<protein>
    <submittedName>
        <fullName evidence="1">Uncharacterized protein</fullName>
    </submittedName>
</protein>
<dbReference type="Proteomes" id="UP001515943">
    <property type="component" value="Unassembled WGS sequence"/>
</dbReference>
<organism evidence="1 2">
    <name type="scientific">Lentzea indica</name>
    <dbReference type="NCBI Taxonomy" id="2604800"/>
    <lineage>
        <taxon>Bacteria</taxon>
        <taxon>Bacillati</taxon>
        <taxon>Actinomycetota</taxon>
        <taxon>Actinomycetes</taxon>
        <taxon>Pseudonocardiales</taxon>
        <taxon>Pseudonocardiaceae</taxon>
        <taxon>Lentzea</taxon>
    </lineage>
</organism>
<name>A0ABX1F9F4_9PSEU</name>
<accession>A0ABX1F9F4</accession>
<evidence type="ECO:0000313" key="2">
    <source>
        <dbReference type="Proteomes" id="UP001515943"/>
    </source>
</evidence>
<sequence>MTAVQIHELPTAALAIPQPRGEVRMYELGLVAVPSAITCARLLVAYVARRWRLDRTCERELGRAAEALVHYAVAAAGGERAHSRHAEVLNLIAFRLVLTPRAVIAEVWDSGMEPPKPFPVTTAAGSGCDLPRPGLRVVWCAICLEGTEKEVEAQTAAGFPRRQRLQGPVQECVAMRDPELLQRVLSGLRAFGAGEA</sequence>
<evidence type="ECO:0000313" key="1">
    <source>
        <dbReference type="EMBL" id="NKE55381.1"/>
    </source>
</evidence>
<keyword evidence="2" id="KW-1185">Reference proteome</keyword>